<dbReference type="EMBL" id="CM015726">
    <property type="protein sequence ID" value="KAF3700048.1"/>
    <property type="molecule type" value="Genomic_DNA"/>
</dbReference>
<feature type="compositionally biased region" description="Basic residues" evidence="2">
    <location>
        <begin position="91"/>
        <end position="101"/>
    </location>
</feature>
<dbReference type="AlphaFoldDB" id="A0A6G1QCQ4"/>
<dbReference type="PANTHER" id="PTHR14778">
    <property type="entry name" value="KINETOCHORE-ASSOCIATED PROTEIN DSN1 HOMOLOG"/>
    <property type="match status" value="1"/>
</dbReference>
<gene>
    <name evidence="3" type="ORF">EXN66_Car015735</name>
</gene>
<proteinExistence type="predicted"/>
<accession>A0A6G1QCQ4</accession>
<feature type="compositionally biased region" description="Polar residues" evidence="2">
    <location>
        <begin position="48"/>
        <end position="60"/>
    </location>
</feature>
<protein>
    <submittedName>
        <fullName evidence="3">Kinetochore-associated protein DSN1-like protein</fullName>
    </submittedName>
</protein>
<keyword evidence="1" id="KW-0175">Coiled coil</keyword>
<evidence type="ECO:0000313" key="4">
    <source>
        <dbReference type="Proteomes" id="UP000503349"/>
    </source>
</evidence>
<feature type="coiled-coil region" evidence="1">
    <location>
        <begin position="208"/>
        <end position="242"/>
    </location>
</feature>
<feature type="compositionally biased region" description="Low complexity" evidence="2">
    <location>
        <begin position="81"/>
        <end position="90"/>
    </location>
</feature>
<organism evidence="3 4">
    <name type="scientific">Channa argus</name>
    <name type="common">Northern snakehead</name>
    <name type="synonym">Ophicephalus argus</name>
    <dbReference type="NCBI Taxonomy" id="215402"/>
    <lineage>
        <taxon>Eukaryota</taxon>
        <taxon>Metazoa</taxon>
        <taxon>Chordata</taxon>
        <taxon>Craniata</taxon>
        <taxon>Vertebrata</taxon>
        <taxon>Euteleostomi</taxon>
        <taxon>Actinopterygii</taxon>
        <taxon>Neopterygii</taxon>
        <taxon>Teleostei</taxon>
        <taxon>Neoteleostei</taxon>
        <taxon>Acanthomorphata</taxon>
        <taxon>Anabantaria</taxon>
        <taxon>Anabantiformes</taxon>
        <taxon>Channoidei</taxon>
        <taxon>Channidae</taxon>
        <taxon>Channa</taxon>
    </lineage>
</organism>
<feature type="region of interest" description="Disordered" evidence="2">
    <location>
        <begin position="1"/>
        <end position="105"/>
    </location>
</feature>
<keyword evidence="4" id="KW-1185">Reference proteome</keyword>
<evidence type="ECO:0000256" key="1">
    <source>
        <dbReference type="SAM" id="Coils"/>
    </source>
</evidence>
<dbReference type="OrthoDB" id="10044040at2759"/>
<evidence type="ECO:0000313" key="3">
    <source>
        <dbReference type="EMBL" id="KAF3700048.1"/>
    </source>
</evidence>
<feature type="compositionally biased region" description="Basic and acidic residues" evidence="2">
    <location>
        <begin position="61"/>
        <end position="77"/>
    </location>
</feature>
<dbReference type="GO" id="GO:0007059">
    <property type="term" value="P:chromosome segregation"/>
    <property type="evidence" value="ECO:0007669"/>
    <property type="project" value="InterPro"/>
</dbReference>
<dbReference type="InterPro" id="IPR013218">
    <property type="entry name" value="Dsn1/Mis13"/>
</dbReference>
<sequence length="341" mass="38381">MAEKHLVYGQDGGGFVAVADNQDEGNSEKQMSKRCASSIPSTAPPNKSPRTNSQSPTTHTPHAEEEQSETDAKRQAENTEGPSRTSGSPSGRRKSWRRATITRRSLPALPNPYQVLCRSISTSLSQHERLEKLMDSSVKVAIERTQNSLHSVPNASLESFQTQVKRMQREWSCLGKSIHSEPQGRQFSINAASNLVWQTAMEKVHKAMNRLQTESESWEALLNKHRSKAEELERKVEQCQHTGMTLDSTSLAQSSQCLFIQSKPDYQKLLRRQQPMLHTVEMIMDTQCKMIRELLSIREQSQLLVKETSGRLAAEAGFQDLSPDLIRNFMRAPLSSATKYS</sequence>
<dbReference type="GO" id="GO:0051301">
    <property type="term" value="P:cell division"/>
    <property type="evidence" value="ECO:0007669"/>
    <property type="project" value="InterPro"/>
</dbReference>
<reference evidence="4" key="2">
    <citation type="submission" date="2019-02" db="EMBL/GenBank/DDBJ databases">
        <title>Opniocepnalus argus Var Kimnra genome.</title>
        <authorList>
            <person name="Zhou C."/>
            <person name="Xiao S."/>
        </authorList>
    </citation>
    <scope>NUCLEOTIDE SEQUENCE [LARGE SCALE GENOMIC DNA]</scope>
</reference>
<name>A0A6G1QCQ4_CHAAH</name>
<dbReference type="Proteomes" id="UP000503349">
    <property type="component" value="Chromosome 15"/>
</dbReference>
<dbReference type="PANTHER" id="PTHR14778:SF2">
    <property type="entry name" value="KINETOCHORE-ASSOCIATED PROTEIN DSN1 HOMOLOG"/>
    <property type="match status" value="1"/>
</dbReference>
<reference evidence="3 4" key="1">
    <citation type="submission" date="2019-02" db="EMBL/GenBank/DDBJ databases">
        <title>Opniocepnalus argus genome.</title>
        <authorList>
            <person name="Zhou C."/>
            <person name="Xiao S."/>
        </authorList>
    </citation>
    <scope>NUCLEOTIDE SEQUENCE [LARGE SCALE GENOMIC DNA]</scope>
    <source>
        <strain evidence="3">OARG1902GOOAL</strain>
        <tissue evidence="3">Muscle</tissue>
    </source>
</reference>
<dbReference type="GO" id="GO:0000444">
    <property type="term" value="C:MIS12/MIND type complex"/>
    <property type="evidence" value="ECO:0007669"/>
    <property type="project" value="InterPro"/>
</dbReference>
<evidence type="ECO:0000256" key="2">
    <source>
        <dbReference type="SAM" id="MobiDB-lite"/>
    </source>
</evidence>